<evidence type="ECO:0000313" key="4">
    <source>
        <dbReference type="EMBL" id="MBM6948551.1"/>
    </source>
</evidence>
<dbReference type="Proteomes" id="UP000705508">
    <property type="component" value="Unassembled WGS sequence"/>
</dbReference>
<gene>
    <name evidence="4" type="ORF">H6A20_07750</name>
</gene>
<sequence length="216" mass="23996">MRKKHTACIVAAMVCIGLTGGLLTGCSSGSTPATGNPVSVQTASEEGGGAILLKVNPEIEIFYDADGLVTKIEGENDDGRSVIADYKGYTGKSCRDVVRELVTRIHDAGYFVEETEGEARKITLELEKGSVLPEKDFLNSIAADVESYTAAEHLNSPVNVYDDDDWDDDRDDRDDWDDDRDDWDDWDDDQDDDRDDDLDDDRDDDLDDDRDDDLDD</sequence>
<comment type="caution">
    <text evidence="4">The sequence shown here is derived from an EMBL/GenBank/DDBJ whole genome shotgun (WGS) entry which is preliminary data.</text>
</comment>
<organism evidence="4 5">
    <name type="scientific">Mordavella massiliensis</name>
    <dbReference type="NCBI Taxonomy" id="1871024"/>
    <lineage>
        <taxon>Bacteria</taxon>
        <taxon>Bacillati</taxon>
        <taxon>Bacillota</taxon>
        <taxon>Clostridia</taxon>
        <taxon>Eubacteriales</taxon>
        <taxon>Clostridiaceae</taxon>
        <taxon>Mordavella</taxon>
    </lineage>
</organism>
<dbReference type="EMBL" id="JACJKS010000009">
    <property type="protein sequence ID" value="MBM6948551.1"/>
    <property type="molecule type" value="Genomic_DNA"/>
</dbReference>
<dbReference type="AlphaFoldDB" id="A0A939BH90"/>
<dbReference type="Pfam" id="PF23750">
    <property type="entry name" value="RsgI_M"/>
    <property type="match status" value="1"/>
</dbReference>
<feature type="compositionally biased region" description="Acidic residues" evidence="1">
    <location>
        <begin position="161"/>
        <end position="216"/>
    </location>
</feature>
<feature type="signal peptide" evidence="2">
    <location>
        <begin position="1"/>
        <end position="24"/>
    </location>
</feature>
<dbReference type="PROSITE" id="PS51257">
    <property type="entry name" value="PROKAR_LIPOPROTEIN"/>
    <property type="match status" value="1"/>
</dbReference>
<reference evidence="4" key="1">
    <citation type="submission" date="2020-08" db="EMBL/GenBank/DDBJ databases">
        <authorList>
            <person name="Cejkova D."/>
            <person name="Kubasova T."/>
            <person name="Jahodarova E."/>
            <person name="Rychlik I."/>
        </authorList>
    </citation>
    <scope>NUCLEOTIDE SEQUENCE</scope>
    <source>
        <strain evidence="4">An582</strain>
    </source>
</reference>
<evidence type="ECO:0000256" key="2">
    <source>
        <dbReference type="SAM" id="SignalP"/>
    </source>
</evidence>
<evidence type="ECO:0000313" key="5">
    <source>
        <dbReference type="Proteomes" id="UP000705508"/>
    </source>
</evidence>
<dbReference type="RefSeq" id="WP_204906567.1">
    <property type="nucleotide sequence ID" value="NZ_JACJKS010000009.1"/>
</dbReference>
<evidence type="ECO:0000259" key="3">
    <source>
        <dbReference type="Pfam" id="PF23750"/>
    </source>
</evidence>
<accession>A0A939BH90</accession>
<keyword evidence="2" id="KW-0732">Signal</keyword>
<protein>
    <recommendedName>
        <fullName evidence="3">Anti-sigma factor RsgI-like middle domain-containing protein</fullName>
    </recommendedName>
</protein>
<feature type="region of interest" description="Disordered" evidence="1">
    <location>
        <begin position="156"/>
        <end position="216"/>
    </location>
</feature>
<proteinExistence type="predicted"/>
<reference evidence="4" key="2">
    <citation type="journal article" date="2021" name="Sci. Rep.">
        <title>The distribution of antibiotic resistance genes in chicken gut microbiota commensals.</title>
        <authorList>
            <person name="Juricova H."/>
            <person name="Matiasovicova J."/>
            <person name="Kubasova T."/>
            <person name="Cejkova D."/>
            <person name="Rychlik I."/>
        </authorList>
    </citation>
    <scope>NUCLEOTIDE SEQUENCE</scope>
    <source>
        <strain evidence="4">An582</strain>
    </source>
</reference>
<evidence type="ECO:0000256" key="1">
    <source>
        <dbReference type="SAM" id="MobiDB-lite"/>
    </source>
</evidence>
<dbReference type="InterPro" id="IPR055431">
    <property type="entry name" value="RsgI_M"/>
</dbReference>
<feature type="chain" id="PRO_5038591709" description="Anti-sigma factor RsgI-like middle domain-containing protein" evidence="2">
    <location>
        <begin position="25"/>
        <end position="216"/>
    </location>
</feature>
<name>A0A939BH90_9CLOT</name>
<feature type="domain" description="Anti-sigma factor RsgI-like middle" evidence="3">
    <location>
        <begin position="53"/>
        <end position="163"/>
    </location>
</feature>